<name>A0A9N9Y756_9HYPO</name>
<sequence>MLRTLTYSFDTANIVDQDLKSTHFLHQQSNSLYLCNYANGAFKQTKNATLEEGVSHLSCDETSPSCARCTSTGRTCEWIGVFRDGLGDTKPRLSPQQALPIFTDAKAQELRGFEFFQHRTAKEMCPSFDFGFWTSLVLQLSRSEPAVLHAAIALGVLHEAEESLGMPISKDRLAHNEKHKFAVGQYNAAIRLLMGGRTATSVLATCLIFIHIDLMRGLYEAAGGHIKSGLKILEESGNVLSHDVSRMMRTGFCRLDLQAAHFDAEAPYSKLPVGELAVLDDALSQPFVTLEDAKEQYDTLLYHTFRVLRTCEENVLKNRLDHLSEQVLITEQEKLLRAHNYLLQICSVMVHDQEQQALRLLRMHALLTRVLIGVCMARDIEDAFNEHICAFQHILVLAKEFVSSQTNVDDSGSRVGSLSTDWGIIFPLTLTALKCRVGSIRTEAVTLLDAWKRREGFWDSALAARCCRELVSLELSDEGGTGNQLANIWVDIPDHQREVTLTWQSQGASDTPAHSRALEI</sequence>
<dbReference type="Proteomes" id="UP000754883">
    <property type="component" value="Unassembled WGS sequence"/>
</dbReference>
<dbReference type="GO" id="GO:0003677">
    <property type="term" value="F:DNA binding"/>
    <property type="evidence" value="ECO:0007669"/>
    <property type="project" value="UniProtKB-KW"/>
</dbReference>
<organism evidence="7 8">
    <name type="scientific">Clonostachys byssicola</name>
    <dbReference type="NCBI Taxonomy" id="160290"/>
    <lineage>
        <taxon>Eukaryota</taxon>
        <taxon>Fungi</taxon>
        <taxon>Dikarya</taxon>
        <taxon>Ascomycota</taxon>
        <taxon>Pezizomycotina</taxon>
        <taxon>Sordariomycetes</taxon>
        <taxon>Hypocreomycetidae</taxon>
        <taxon>Hypocreales</taxon>
        <taxon>Bionectriaceae</taxon>
        <taxon>Clonostachys</taxon>
    </lineage>
</organism>
<evidence type="ECO:0000256" key="5">
    <source>
        <dbReference type="ARBA" id="ARBA00023163"/>
    </source>
</evidence>
<keyword evidence="4" id="KW-0238">DNA-binding</keyword>
<evidence type="ECO:0000256" key="1">
    <source>
        <dbReference type="ARBA" id="ARBA00022723"/>
    </source>
</evidence>
<proteinExistence type="predicted"/>
<dbReference type="GO" id="GO:0008270">
    <property type="term" value="F:zinc ion binding"/>
    <property type="evidence" value="ECO:0007669"/>
    <property type="project" value="InterPro"/>
</dbReference>
<dbReference type="InterPro" id="IPR052360">
    <property type="entry name" value="Transcr_Regulatory_Proteins"/>
</dbReference>
<reference evidence="7 8" key="2">
    <citation type="submission" date="2021-10" db="EMBL/GenBank/DDBJ databases">
        <authorList>
            <person name="Piombo E."/>
        </authorList>
    </citation>
    <scope>NUCLEOTIDE SEQUENCE [LARGE SCALE GENOMIC DNA]</scope>
</reference>
<evidence type="ECO:0000313" key="8">
    <source>
        <dbReference type="Proteomes" id="UP000754883"/>
    </source>
</evidence>
<dbReference type="OrthoDB" id="3598904at2759"/>
<keyword evidence="3" id="KW-0805">Transcription regulation</keyword>
<evidence type="ECO:0008006" key="9">
    <source>
        <dbReference type="Google" id="ProtNLM"/>
    </source>
</evidence>
<dbReference type="CDD" id="cd00067">
    <property type="entry name" value="GAL4"/>
    <property type="match status" value="1"/>
</dbReference>
<gene>
    <name evidence="7" type="ORF">CBYS24578_00015094</name>
</gene>
<evidence type="ECO:0000256" key="6">
    <source>
        <dbReference type="ARBA" id="ARBA00023242"/>
    </source>
</evidence>
<keyword evidence="1" id="KW-0479">Metal-binding</keyword>
<comment type="caution">
    <text evidence="7">The sequence shown here is derived from an EMBL/GenBank/DDBJ whole genome shotgun (WGS) entry which is preliminary data.</text>
</comment>
<dbReference type="AlphaFoldDB" id="A0A9N9Y756"/>
<evidence type="ECO:0000256" key="3">
    <source>
        <dbReference type="ARBA" id="ARBA00023015"/>
    </source>
</evidence>
<keyword evidence="6" id="KW-0539">Nucleus</keyword>
<evidence type="ECO:0000256" key="4">
    <source>
        <dbReference type="ARBA" id="ARBA00023125"/>
    </source>
</evidence>
<protein>
    <recommendedName>
        <fullName evidence="9">Zn(2)-C6 fungal-type domain-containing protein</fullName>
    </recommendedName>
</protein>
<dbReference type="InterPro" id="IPR001138">
    <property type="entry name" value="Zn2Cys6_DnaBD"/>
</dbReference>
<dbReference type="GO" id="GO:0000981">
    <property type="term" value="F:DNA-binding transcription factor activity, RNA polymerase II-specific"/>
    <property type="evidence" value="ECO:0007669"/>
    <property type="project" value="InterPro"/>
</dbReference>
<keyword evidence="5" id="KW-0804">Transcription</keyword>
<dbReference type="EMBL" id="CABFNO020001481">
    <property type="protein sequence ID" value="CAG9992174.1"/>
    <property type="molecule type" value="Genomic_DNA"/>
</dbReference>
<accession>A0A9N9Y756</accession>
<evidence type="ECO:0000256" key="2">
    <source>
        <dbReference type="ARBA" id="ARBA00022833"/>
    </source>
</evidence>
<evidence type="ECO:0000313" key="7">
    <source>
        <dbReference type="EMBL" id="CAG9992174.1"/>
    </source>
</evidence>
<keyword evidence="2" id="KW-0862">Zinc</keyword>
<dbReference type="Pfam" id="PF11951">
    <property type="entry name" value="Fungal_trans_2"/>
    <property type="match status" value="1"/>
</dbReference>
<dbReference type="PANTHER" id="PTHR36206">
    <property type="entry name" value="ASPERCRYPTIN BIOSYNTHESIS CLUSTER-SPECIFIC TRANSCRIPTION REGULATOR ATNN-RELATED"/>
    <property type="match status" value="1"/>
</dbReference>
<dbReference type="PANTHER" id="PTHR36206:SF12">
    <property type="entry name" value="ASPERCRYPTIN BIOSYNTHESIS CLUSTER-SPECIFIC TRANSCRIPTION REGULATOR ATNN-RELATED"/>
    <property type="match status" value="1"/>
</dbReference>
<dbReference type="InterPro" id="IPR021858">
    <property type="entry name" value="Fun_TF"/>
</dbReference>
<reference evidence="8" key="1">
    <citation type="submission" date="2019-06" db="EMBL/GenBank/DDBJ databases">
        <authorList>
            <person name="Broberg M."/>
        </authorList>
    </citation>
    <scope>NUCLEOTIDE SEQUENCE [LARGE SCALE GENOMIC DNA]</scope>
</reference>
<keyword evidence="8" id="KW-1185">Reference proteome</keyword>